<dbReference type="Gene3D" id="1.20.120.530">
    <property type="entry name" value="GntR ligand-binding domain-like"/>
    <property type="match status" value="1"/>
</dbReference>
<keyword evidence="6" id="KW-1185">Reference proteome</keyword>
<keyword evidence="3" id="KW-0804">Transcription</keyword>
<sequence>MIDGSFDCMLIWYPNFAKDRNVENAPLNASAYEALKSRIISGELAPGAPLSERALCEALGVSRTPLREALKLLAGEGLVDISATRRASVARLTLEEAADLLAVMAALEGLSGEQACRKIDDDDLAELEQLQAQMSDAHARQDRAAYFALNQQIHLTILRVAGNRALTEYFHNLNARLRQVRQRLNPTPERWQRAVDEHAEMLELLRRRDGKRLRVLMENHLLGKTDGYLAAMLDGGLVSASTGRPMPRAKRRVAA</sequence>
<dbReference type="SUPFAM" id="SSF48008">
    <property type="entry name" value="GntR ligand-binding domain-like"/>
    <property type="match status" value="1"/>
</dbReference>
<dbReference type="InterPro" id="IPR000524">
    <property type="entry name" value="Tscrpt_reg_HTH_GntR"/>
</dbReference>
<dbReference type="PANTHER" id="PTHR43537">
    <property type="entry name" value="TRANSCRIPTIONAL REGULATOR, GNTR FAMILY"/>
    <property type="match status" value="1"/>
</dbReference>
<proteinExistence type="predicted"/>
<dbReference type="Pfam" id="PF00392">
    <property type="entry name" value="GntR"/>
    <property type="match status" value="1"/>
</dbReference>
<accession>A0A0G3EQK7</accession>
<evidence type="ECO:0000259" key="4">
    <source>
        <dbReference type="PROSITE" id="PS50949"/>
    </source>
</evidence>
<dbReference type="Proteomes" id="UP000036700">
    <property type="component" value="Chromosome"/>
</dbReference>
<feature type="domain" description="HTH gntR-type" evidence="4">
    <location>
        <begin position="25"/>
        <end position="92"/>
    </location>
</feature>
<dbReference type="PROSITE" id="PS50949">
    <property type="entry name" value="HTH_GNTR"/>
    <property type="match status" value="1"/>
</dbReference>
<dbReference type="Pfam" id="PF07729">
    <property type="entry name" value="FCD"/>
    <property type="match status" value="1"/>
</dbReference>
<dbReference type="InterPro" id="IPR011711">
    <property type="entry name" value="GntR_C"/>
</dbReference>
<dbReference type="GO" id="GO:0003700">
    <property type="term" value="F:DNA-binding transcription factor activity"/>
    <property type="evidence" value="ECO:0007669"/>
    <property type="project" value="InterPro"/>
</dbReference>
<dbReference type="InterPro" id="IPR008920">
    <property type="entry name" value="TF_FadR/GntR_C"/>
</dbReference>
<dbReference type="STRING" id="445709.ABW99_15225"/>
<dbReference type="CDD" id="cd07377">
    <property type="entry name" value="WHTH_GntR"/>
    <property type="match status" value="1"/>
</dbReference>
<dbReference type="KEGG" id="ptx:ABW99_15225"/>
<evidence type="ECO:0000256" key="3">
    <source>
        <dbReference type="ARBA" id="ARBA00023163"/>
    </source>
</evidence>
<protein>
    <recommendedName>
        <fullName evidence="4">HTH gntR-type domain-containing protein</fullName>
    </recommendedName>
</protein>
<keyword evidence="2" id="KW-0238">DNA-binding</keyword>
<dbReference type="AlphaFoldDB" id="A0A0G3EQK7"/>
<dbReference type="Gene3D" id="1.10.10.10">
    <property type="entry name" value="Winged helix-like DNA-binding domain superfamily/Winged helix DNA-binding domain"/>
    <property type="match status" value="1"/>
</dbReference>
<dbReference type="SUPFAM" id="SSF46785">
    <property type="entry name" value="Winged helix' DNA-binding domain"/>
    <property type="match status" value="1"/>
</dbReference>
<organism evidence="5 6">
    <name type="scientific">Pandoraea thiooxydans</name>
    <dbReference type="NCBI Taxonomy" id="445709"/>
    <lineage>
        <taxon>Bacteria</taxon>
        <taxon>Pseudomonadati</taxon>
        <taxon>Pseudomonadota</taxon>
        <taxon>Betaproteobacteria</taxon>
        <taxon>Burkholderiales</taxon>
        <taxon>Burkholderiaceae</taxon>
        <taxon>Pandoraea</taxon>
    </lineage>
</organism>
<keyword evidence="1" id="KW-0805">Transcription regulation</keyword>
<name>A0A0G3EQK7_9BURK</name>
<dbReference type="SMART" id="SM00345">
    <property type="entry name" value="HTH_GNTR"/>
    <property type="match status" value="1"/>
</dbReference>
<dbReference type="GO" id="GO:0003677">
    <property type="term" value="F:DNA binding"/>
    <property type="evidence" value="ECO:0007669"/>
    <property type="project" value="UniProtKB-KW"/>
</dbReference>
<dbReference type="InterPro" id="IPR036388">
    <property type="entry name" value="WH-like_DNA-bd_sf"/>
</dbReference>
<dbReference type="SMART" id="SM00895">
    <property type="entry name" value="FCD"/>
    <property type="match status" value="1"/>
</dbReference>
<evidence type="ECO:0000256" key="1">
    <source>
        <dbReference type="ARBA" id="ARBA00023015"/>
    </source>
</evidence>
<reference evidence="6" key="1">
    <citation type="submission" date="2015-06" db="EMBL/GenBank/DDBJ databases">
        <authorList>
            <person name="Lim Y.L."/>
            <person name="Ee R."/>
            <person name="Yong D."/>
            <person name="How K.Y."/>
            <person name="Yin W.F."/>
            <person name="Chan K.G."/>
        </authorList>
    </citation>
    <scope>NUCLEOTIDE SEQUENCE [LARGE SCALE GENOMIC DNA]</scope>
    <source>
        <strain evidence="6">DSM 25325</strain>
    </source>
</reference>
<dbReference type="InterPro" id="IPR036390">
    <property type="entry name" value="WH_DNA-bd_sf"/>
</dbReference>
<evidence type="ECO:0000313" key="5">
    <source>
        <dbReference type="EMBL" id="AKJ69368.2"/>
    </source>
</evidence>
<dbReference type="EMBL" id="CP011568">
    <property type="protein sequence ID" value="AKJ69368.2"/>
    <property type="molecule type" value="Genomic_DNA"/>
</dbReference>
<evidence type="ECO:0000313" key="6">
    <source>
        <dbReference type="Proteomes" id="UP000036700"/>
    </source>
</evidence>
<dbReference type="PANTHER" id="PTHR43537:SF50">
    <property type="entry name" value="TRANSCRIPTIONAL REGULATORY PROTEIN"/>
    <property type="match status" value="1"/>
</dbReference>
<evidence type="ECO:0000256" key="2">
    <source>
        <dbReference type="ARBA" id="ARBA00023125"/>
    </source>
</evidence>
<gene>
    <name evidence="5" type="ORF">ABW99_15225</name>
</gene>
<dbReference type="PRINTS" id="PR00035">
    <property type="entry name" value="HTHGNTR"/>
</dbReference>